<dbReference type="PANTHER" id="PTHR15583">
    <property type="entry name" value="INTERLEUKIN-17 RECEPTOR"/>
    <property type="match status" value="1"/>
</dbReference>
<dbReference type="KEGG" id="aten:116286879"/>
<evidence type="ECO:0000256" key="2">
    <source>
        <dbReference type="ARBA" id="ARBA00022692"/>
    </source>
</evidence>
<feature type="transmembrane region" description="Helical" evidence="8">
    <location>
        <begin position="106"/>
        <end position="131"/>
    </location>
</feature>
<dbReference type="GO" id="GO:0016020">
    <property type="term" value="C:membrane"/>
    <property type="evidence" value="ECO:0007669"/>
    <property type="project" value="UniProtKB-SubCell"/>
</dbReference>
<keyword evidence="7" id="KW-0325">Glycoprotein</keyword>
<dbReference type="OrthoDB" id="8963084at2759"/>
<dbReference type="RefSeq" id="XP_031549326.1">
    <property type="nucleotide sequence ID" value="XM_031693466.1"/>
</dbReference>
<protein>
    <submittedName>
        <fullName evidence="11">Uncharacterized protein LOC116286879 isoform X1</fullName>
    </submittedName>
</protein>
<organism evidence="10 11">
    <name type="scientific">Actinia tenebrosa</name>
    <name type="common">Australian red waratah sea anemone</name>
    <dbReference type="NCBI Taxonomy" id="6105"/>
    <lineage>
        <taxon>Eukaryota</taxon>
        <taxon>Metazoa</taxon>
        <taxon>Cnidaria</taxon>
        <taxon>Anthozoa</taxon>
        <taxon>Hexacorallia</taxon>
        <taxon>Actiniaria</taxon>
        <taxon>Actiniidae</taxon>
        <taxon>Actinia</taxon>
    </lineage>
</organism>
<evidence type="ECO:0000256" key="4">
    <source>
        <dbReference type="ARBA" id="ARBA00022989"/>
    </source>
</evidence>
<keyword evidence="2 8" id="KW-0812">Transmembrane</keyword>
<feature type="domain" description="SEFIR" evidence="9">
    <location>
        <begin position="159"/>
        <end position="303"/>
    </location>
</feature>
<dbReference type="InParanoid" id="A0A6P8H1Q7"/>
<dbReference type="InterPro" id="IPR013568">
    <property type="entry name" value="SEFIR_dom"/>
</dbReference>
<evidence type="ECO:0000256" key="1">
    <source>
        <dbReference type="ARBA" id="ARBA00004479"/>
    </source>
</evidence>
<evidence type="ECO:0000256" key="8">
    <source>
        <dbReference type="SAM" id="Phobius"/>
    </source>
</evidence>
<evidence type="ECO:0000256" key="6">
    <source>
        <dbReference type="ARBA" id="ARBA00023170"/>
    </source>
</evidence>
<evidence type="ECO:0000256" key="3">
    <source>
        <dbReference type="ARBA" id="ARBA00022729"/>
    </source>
</evidence>
<dbReference type="GO" id="GO:0030368">
    <property type="term" value="F:interleukin-17 receptor activity"/>
    <property type="evidence" value="ECO:0007669"/>
    <property type="project" value="InterPro"/>
</dbReference>
<keyword evidence="5 8" id="KW-0472">Membrane</keyword>
<keyword evidence="4 8" id="KW-1133">Transmembrane helix</keyword>
<evidence type="ECO:0000313" key="10">
    <source>
        <dbReference type="Proteomes" id="UP000515163"/>
    </source>
</evidence>
<dbReference type="InterPro" id="IPR039465">
    <property type="entry name" value="IL-17_rcpt-like"/>
</dbReference>
<name>A0A6P8H1Q7_ACTTE</name>
<gene>
    <name evidence="11" type="primary">LOC116286879</name>
</gene>
<dbReference type="Pfam" id="PF08357">
    <property type="entry name" value="SEFIR"/>
    <property type="match status" value="1"/>
</dbReference>
<proteinExistence type="predicted"/>
<accession>A0A6P8H1Q7</accession>
<evidence type="ECO:0000256" key="7">
    <source>
        <dbReference type="ARBA" id="ARBA00023180"/>
    </source>
</evidence>
<evidence type="ECO:0000259" key="9">
    <source>
        <dbReference type="PROSITE" id="PS51534"/>
    </source>
</evidence>
<keyword evidence="3" id="KW-0732">Signal</keyword>
<dbReference type="PANTHER" id="PTHR15583:SF7">
    <property type="entry name" value="INTERLEUKIN CYTOKINE RECEPTOR-RELATED PROTEIN 2"/>
    <property type="match status" value="1"/>
</dbReference>
<comment type="subcellular location">
    <subcellularLocation>
        <location evidence="1">Membrane</location>
        <topology evidence="1">Single-pass type I membrane protein</topology>
    </subcellularLocation>
</comment>
<dbReference type="PROSITE" id="PS51534">
    <property type="entry name" value="SEFIR"/>
    <property type="match status" value="1"/>
</dbReference>
<keyword evidence="6" id="KW-0675">Receptor</keyword>
<evidence type="ECO:0000256" key="5">
    <source>
        <dbReference type="ARBA" id="ARBA00023136"/>
    </source>
</evidence>
<dbReference type="AlphaFoldDB" id="A0A6P8H1Q7"/>
<sequence length="365" mass="41753">MISINVTWGLNCTDDLRELRMKWEPDNPYYSKMCSGQASLTNITCSYVILLQGECSTFLLNYTGEIYGITSKQKTTKAQQFQFAISQYTTEISILPTNGYYSAPNLTVIAVVVGTGVVLGILLVGLVFGILRRRGAPLIRLENRPVVSESDTEEILSDPIKVLILHASCCMSCKKVIYCLWDVLDSTNLFDVRLDILSEPKVNENPLRWYETQVKQVSRVLLVTSTLMQIKDQNLEERTTTESDYVSIRCQLNLLRGEFCTTRDTSKCIPVYMDYSGSKEDIPRFLSMCRTYRLGRDLEKVILHLLGISAIRRRSRKPLVQVSSENHPFNVKREDFEKAIKDAEEFHKQMPNTLNRNNLQENFVV</sequence>
<evidence type="ECO:0000313" key="11">
    <source>
        <dbReference type="RefSeq" id="XP_031549326.1"/>
    </source>
</evidence>
<dbReference type="Proteomes" id="UP000515163">
    <property type="component" value="Unplaced"/>
</dbReference>
<reference evidence="11" key="1">
    <citation type="submission" date="2025-08" db="UniProtKB">
        <authorList>
            <consortium name="RefSeq"/>
        </authorList>
    </citation>
    <scope>IDENTIFICATION</scope>
    <source>
        <tissue evidence="11">Tentacle</tissue>
    </source>
</reference>
<keyword evidence="10" id="KW-1185">Reference proteome</keyword>
<dbReference type="Gene3D" id="3.40.50.11530">
    <property type="match status" value="1"/>
</dbReference>
<dbReference type="GeneID" id="116286879"/>